<keyword evidence="12" id="KW-1185">Reference proteome</keyword>
<evidence type="ECO:0000256" key="10">
    <source>
        <dbReference type="ARBA" id="ARBA00023180"/>
    </source>
</evidence>
<keyword evidence="8" id="KW-0472">Membrane</keyword>
<name>A0A9W7MPU5_HIBTR</name>
<evidence type="ECO:0000256" key="7">
    <source>
        <dbReference type="ARBA" id="ARBA00022989"/>
    </source>
</evidence>
<dbReference type="SUPFAM" id="SSF52058">
    <property type="entry name" value="L domain-like"/>
    <property type="match status" value="1"/>
</dbReference>
<keyword evidence="4" id="KW-0812">Transmembrane</keyword>
<comment type="similarity">
    <text evidence="2">Belongs to the RLP family.</text>
</comment>
<evidence type="ECO:0000256" key="1">
    <source>
        <dbReference type="ARBA" id="ARBA00004479"/>
    </source>
</evidence>
<evidence type="ECO:0000256" key="9">
    <source>
        <dbReference type="ARBA" id="ARBA00023170"/>
    </source>
</evidence>
<dbReference type="AlphaFoldDB" id="A0A9W7MPU5"/>
<reference evidence="11" key="1">
    <citation type="submission" date="2023-05" db="EMBL/GenBank/DDBJ databases">
        <title>Genome and transcriptome analyses reveal genes involved in the formation of fine ridges on petal epidermal cells in Hibiscus trionum.</title>
        <authorList>
            <person name="Koshimizu S."/>
            <person name="Masuda S."/>
            <person name="Ishii T."/>
            <person name="Shirasu K."/>
            <person name="Hoshino A."/>
            <person name="Arita M."/>
        </authorList>
    </citation>
    <scope>NUCLEOTIDE SEQUENCE</scope>
    <source>
        <strain evidence="11">Hamamatsu line</strain>
    </source>
</reference>
<evidence type="ECO:0000256" key="2">
    <source>
        <dbReference type="ARBA" id="ARBA00009592"/>
    </source>
</evidence>
<dbReference type="OrthoDB" id="676979at2759"/>
<keyword evidence="9" id="KW-0675">Receptor</keyword>
<dbReference type="PANTHER" id="PTHR27000:SF529">
    <property type="entry name" value="RECEPTOR-LIKE PROTEIN KINASE 5"/>
    <property type="match status" value="1"/>
</dbReference>
<accession>A0A9W7MPU5</accession>
<organism evidence="11 12">
    <name type="scientific">Hibiscus trionum</name>
    <name type="common">Flower of an hour</name>
    <dbReference type="NCBI Taxonomy" id="183268"/>
    <lineage>
        <taxon>Eukaryota</taxon>
        <taxon>Viridiplantae</taxon>
        <taxon>Streptophyta</taxon>
        <taxon>Embryophyta</taxon>
        <taxon>Tracheophyta</taxon>
        <taxon>Spermatophyta</taxon>
        <taxon>Magnoliopsida</taxon>
        <taxon>eudicotyledons</taxon>
        <taxon>Gunneridae</taxon>
        <taxon>Pentapetalae</taxon>
        <taxon>rosids</taxon>
        <taxon>malvids</taxon>
        <taxon>Malvales</taxon>
        <taxon>Malvaceae</taxon>
        <taxon>Malvoideae</taxon>
        <taxon>Hibiscus</taxon>
    </lineage>
</organism>
<dbReference type="Gene3D" id="3.80.10.10">
    <property type="entry name" value="Ribonuclease Inhibitor"/>
    <property type="match status" value="1"/>
</dbReference>
<keyword evidence="5" id="KW-0732">Signal</keyword>
<keyword evidence="10" id="KW-0325">Glycoprotein</keyword>
<evidence type="ECO:0000256" key="6">
    <source>
        <dbReference type="ARBA" id="ARBA00022737"/>
    </source>
</evidence>
<evidence type="ECO:0000256" key="3">
    <source>
        <dbReference type="ARBA" id="ARBA00022614"/>
    </source>
</evidence>
<dbReference type="InterPro" id="IPR032675">
    <property type="entry name" value="LRR_dom_sf"/>
</dbReference>
<dbReference type="GO" id="GO:0016020">
    <property type="term" value="C:membrane"/>
    <property type="evidence" value="ECO:0007669"/>
    <property type="project" value="UniProtKB-SubCell"/>
</dbReference>
<dbReference type="FunFam" id="3.80.10.10:FF:000041">
    <property type="entry name" value="LRR receptor-like serine/threonine-protein kinase ERECTA"/>
    <property type="match status" value="1"/>
</dbReference>
<sequence>MHQNLFNGTFPKEIGNLSNLEELGMAYNPFVPMEIPLEFGFLKKLWYLWMKGTNLIGEIPENFNNLSSLQQFDLSINNLEGPIPSDLFSIENLTIVYLFKNHLSNEIPREINALNLVEVDLSQNNLTGSIPEGFGKLQSLRFLNLFSNQLTGGDRFTAFAERFQGFSEQVEWSFAVGIRSLFEARSVRGVGESIPRRIAGEFVCRRCFTRKKRD</sequence>
<dbReference type="EMBL" id="BSYR01000056">
    <property type="protein sequence ID" value="GMJ10299.1"/>
    <property type="molecule type" value="Genomic_DNA"/>
</dbReference>
<evidence type="ECO:0000256" key="8">
    <source>
        <dbReference type="ARBA" id="ARBA00023136"/>
    </source>
</evidence>
<proteinExistence type="inferred from homology"/>
<evidence type="ECO:0000256" key="4">
    <source>
        <dbReference type="ARBA" id="ARBA00022692"/>
    </source>
</evidence>
<protein>
    <submittedName>
        <fullName evidence="11">Uncharacterized protein</fullName>
    </submittedName>
</protein>
<dbReference type="InterPro" id="IPR001611">
    <property type="entry name" value="Leu-rich_rpt"/>
</dbReference>
<evidence type="ECO:0000256" key="5">
    <source>
        <dbReference type="ARBA" id="ARBA00022729"/>
    </source>
</evidence>
<evidence type="ECO:0000313" key="11">
    <source>
        <dbReference type="EMBL" id="GMJ10299.1"/>
    </source>
</evidence>
<gene>
    <name evidence="11" type="ORF">HRI_004699100</name>
</gene>
<comment type="subcellular location">
    <subcellularLocation>
        <location evidence="1">Membrane</location>
        <topology evidence="1">Single-pass type I membrane protein</topology>
    </subcellularLocation>
</comment>
<comment type="caution">
    <text evidence="11">The sequence shown here is derived from an EMBL/GenBank/DDBJ whole genome shotgun (WGS) entry which is preliminary data.</text>
</comment>
<keyword evidence="3" id="KW-0433">Leucine-rich repeat</keyword>
<keyword evidence="7" id="KW-1133">Transmembrane helix</keyword>
<dbReference type="PANTHER" id="PTHR27000">
    <property type="entry name" value="LEUCINE-RICH REPEAT RECEPTOR-LIKE PROTEIN KINASE FAMILY PROTEIN-RELATED"/>
    <property type="match status" value="1"/>
</dbReference>
<evidence type="ECO:0000313" key="12">
    <source>
        <dbReference type="Proteomes" id="UP001165190"/>
    </source>
</evidence>
<keyword evidence="6" id="KW-0677">Repeat</keyword>
<dbReference type="Pfam" id="PF00560">
    <property type="entry name" value="LRR_1"/>
    <property type="match status" value="3"/>
</dbReference>
<dbReference type="Proteomes" id="UP001165190">
    <property type="component" value="Unassembled WGS sequence"/>
</dbReference>